<sequence>MIFENIIYFAVSLNFVGHILYVQSIIKGYTKPNLVSWFFWTLAPFLGVFFQIKAGAGLSILPIFVAGFGSLIVMVAAILKKNGFWKISAFDIYCGLFSFLALVFYIFTHNLGISVLFAILSDALASVPTIVKSWKFPETEMWAPYLFPIISNIVGLIIIKNWFFPIYSFGIYFLILDITILFCIYRKKIFQTTYLTT</sequence>
<organism evidence="2 3">
    <name type="scientific">Candidatus Nomurabacteria bacterium RIFCSPLOWO2_12_FULL_44_11</name>
    <dbReference type="NCBI Taxonomy" id="1801796"/>
    <lineage>
        <taxon>Bacteria</taxon>
        <taxon>Candidatus Nomuraibacteriota</taxon>
    </lineage>
</organism>
<gene>
    <name evidence="2" type="ORF">A3G53_01265</name>
</gene>
<feature type="transmembrane region" description="Helical" evidence="1">
    <location>
        <begin position="169"/>
        <end position="185"/>
    </location>
</feature>
<feature type="transmembrane region" description="Helical" evidence="1">
    <location>
        <begin position="143"/>
        <end position="163"/>
    </location>
</feature>
<evidence type="ECO:0000313" key="3">
    <source>
        <dbReference type="Proteomes" id="UP000178645"/>
    </source>
</evidence>
<reference evidence="2 3" key="1">
    <citation type="journal article" date="2016" name="Nat. Commun.">
        <title>Thousands of microbial genomes shed light on interconnected biogeochemical processes in an aquifer system.</title>
        <authorList>
            <person name="Anantharaman K."/>
            <person name="Brown C.T."/>
            <person name="Hug L.A."/>
            <person name="Sharon I."/>
            <person name="Castelle C.J."/>
            <person name="Probst A.J."/>
            <person name="Thomas B.C."/>
            <person name="Singh A."/>
            <person name="Wilkins M.J."/>
            <person name="Karaoz U."/>
            <person name="Brodie E.L."/>
            <person name="Williams K.H."/>
            <person name="Hubbard S.S."/>
            <person name="Banfield J.F."/>
        </authorList>
    </citation>
    <scope>NUCLEOTIDE SEQUENCE [LARGE SCALE GENOMIC DNA]</scope>
</reference>
<feature type="transmembrane region" description="Helical" evidence="1">
    <location>
        <begin position="58"/>
        <end position="78"/>
    </location>
</feature>
<feature type="transmembrane region" description="Helical" evidence="1">
    <location>
        <begin position="6"/>
        <end position="22"/>
    </location>
</feature>
<dbReference type="EMBL" id="MFVU01000009">
    <property type="protein sequence ID" value="OGJ02285.1"/>
    <property type="molecule type" value="Genomic_DNA"/>
</dbReference>
<feature type="transmembrane region" description="Helical" evidence="1">
    <location>
        <begin position="34"/>
        <end position="52"/>
    </location>
</feature>
<keyword evidence="1" id="KW-0472">Membrane</keyword>
<accession>A0A1F6Y7H6</accession>
<name>A0A1F6Y7H6_9BACT</name>
<proteinExistence type="predicted"/>
<comment type="caution">
    <text evidence="2">The sequence shown here is derived from an EMBL/GenBank/DDBJ whole genome shotgun (WGS) entry which is preliminary data.</text>
</comment>
<dbReference type="Proteomes" id="UP000178645">
    <property type="component" value="Unassembled WGS sequence"/>
</dbReference>
<keyword evidence="1" id="KW-0812">Transmembrane</keyword>
<evidence type="ECO:0000313" key="2">
    <source>
        <dbReference type="EMBL" id="OGJ02285.1"/>
    </source>
</evidence>
<protein>
    <submittedName>
        <fullName evidence="2">Uncharacterized protein</fullName>
    </submittedName>
</protein>
<keyword evidence="1" id="KW-1133">Transmembrane helix</keyword>
<evidence type="ECO:0000256" key="1">
    <source>
        <dbReference type="SAM" id="Phobius"/>
    </source>
</evidence>
<dbReference type="AlphaFoldDB" id="A0A1F6Y7H6"/>